<feature type="transmembrane region" description="Helical" evidence="16">
    <location>
        <begin position="435"/>
        <end position="457"/>
    </location>
</feature>
<keyword evidence="6 16" id="KW-0812">Transmembrane</keyword>
<evidence type="ECO:0000259" key="18">
    <source>
        <dbReference type="SMART" id="SM01003"/>
    </source>
</evidence>
<keyword evidence="8 14" id="KW-0521">NADP</keyword>
<protein>
    <recommendedName>
        <fullName evidence="14">NAD(P) transhydrogenase subunit alpha</fullName>
        <ecNumber evidence="14">7.1.1.1</ecNumber>
    </recommendedName>
</protein>
<evidence type="ECO:0000256" key="6">
    <source>
        <dbReference type="ARBA" id="ARBA00022692"/>
    </source>
</evidence>
<dbReference type="InterPro" id="IPR007886">
    <property type="entry name" value="AlaDH/PNT_N"/>
</dbReference>
<evidence type="ECO:0000256" key="14">
    <source>
        <dbReference type="PIRNR" id="PIRNR000203"/>
    </source>
</evidence>
<feature type="transmembrane region" description="Helical" evidence="16">
    <location>
        <begin position="176"/>
        <end position="199"/>
    </location>
</feature>
<reference evidence="19 20" key="1">
    <citation type="submission" date="2024-05" db="EMBL/GenBank/DDBJ databases">
        <authorList>
            <consortium name="Candidatus Magnetaquicoccaceae bacterium FCR-1 genome sequencing consortium"/>
            <person name="Shimoshige H."/>
            <person name="Shimamura S."/>
            <person name="Taoka A."/>
            <person name="Kobayashi H."/>
            <person name="Maekawa T."/>
        </authorList>
    </citation>
    <scope>NUCLEOTIDE SEQUENCE [LARGE SCALE GENOMIC DNA]</scope>
    <source>
        <strain evidence="19 20">FCR-1</strain>
    </source>
</reference>
<feature type="transmembrane region" description="Helical" evidence="16">
    <location>
        <begin position="464"/>
        <end position="483"/>
    </location>
</feature>
<dbReference type="Proteomes" id="UP001628193">
    <property type="component" value="Unassembled WGS sequence"/>
</dbReference>
<keyword evidence="10 16" id="KW-1133">Transmembrane helix</keyword>
<comment type="function">
    <text evidence="1 14">The transhydrogenation between NADH and NADP is coupled to respiration and ATP hydrolysis and functions as a proton pump across the membrane.</text>
</comment>
<comment type="caution">
    <text evidence="19">The sequence shown here is derived from an EMBL/GenBank/DDBJ whole genome shotgun (WGS) entry which is preliminary data.</text>
</comment>
<evidence type="ECO:0000256" key="16">
    <source>
        <dbReference type="SAM" id="Phobius"/>
    </source>
</evidence>
<dbReference type="InterPro" id="IPR036291">
    <property type="entry name" value="NAD(P)-bd_dom_sf"/>
</dbReference>
<keyword evidence="9 14" id="KW-1278">Translocase</keyword>
<dbReference type="InterPro" id="IPR026255">
    <property type="entry name" value="NADP_transhyd_a"/>
</dbReference>
<dbReference type="InterPro" id="IPR008143">
    <property type="entry name" value="Ala_DH/PNT_CS2"/>
</dbReference>
<evidence type="ECO:0000256" key="5">
    <source>
        <dbReference type="ARBA" id="ARBA00022519"/>
    </source>
</evidence>
<dbReference type="InterPro" id="IPR024605">
    <property type="entry name" value="NADP_transhyd_a_C"/>
</dbReference>
<dbReference type="PROSITE" id="PS00837">
    <property type="entry name" value="ALADH_PNT_2"/>
    <property type="match status" value="1"/>
</dbReference>
<evidence type="ECO:0000256" key="11">
    <source>
        <dbReference type="ARBA" id="ARBA00023027"/>
    </source>
</evidence>
<dbReference type="NCBIfam" id="NF006942">
    <property type="entry name" value="PRK09424.1"/>
    <property type="match status" value="1"/>
</dbReference>
<accession>A0ABQ0CC95</accession>
<dbReference type="InterPro" id="IPR007698">
    <property type="entry name" value="AlaDH/PNT_NAD(H)-bd"/>
</dbReference>
<dbReference type="Pfam" id="PF05222">
    <property type="entry name" value="AlaDh_PNT_N"/>
    <property type="match status" value="1"/>
</dbReference>
<name>A0ABQ0CC95_9PROT</name>
<keyword evidence="12 16" id="KW-0472">Membrane</keyword>
<sequence length="521" mass="54961">MQIGIPREIYPGERRVAASPDSVKQFIKLGFTVAVEKGAGAEANFSDEVYQEAGATIAADAKSLYDNADIVLKVRAPMAIPGGKAHEVDSLRAGQTLISFIWPAQNKELMDRMAALKVTALAMDSVPRISRAQKLDALSSMANIAGYRAVIEAAHHFGRFFTGQITAAGKVPPAKVFVIGAGVAGLAAIGAASGLGAIVRAFDTRPEVGDQVKSMGGEFVTVDYEEEGGGVGGYAKVMSEGYQKAQAEMTAQQAAEVDIIITTALIPGRPAPKLITADMVKSMKPGSVIVDLAAEMGGNCELTEPGKVAVKHDVTIIGFTDLPSRLSRQSSQLYATNLVRLMEELCRTKDGVINVNMEDEVIRGATVIKEGEITWPPPPPKLSAAPQQAKPAAPPPPPKHGHGPGEPASNKSVLTTGISLALIFLLVGVGAPTAFLGHFTVFILACFIGYMVIWNVTPALHTPLMSVTNAISSIIVIGALIQISTPGKMITILAALAIVLTAVNMMGGFWVTQRMLRMFQK</sequence>
<evidence type="ECO:0000256" key="4">
    <source>
        <dbReference type="ARBA" id="ARBA00022475"/>
    </source>
</evidence>
<keyword evidence="4" id="KW-1003">Cell membrane</keyword>
<feature type="transmembrane region" description="Helical" evidence="16">
    <location>
        <begin position="412"/>
        <end position="429"/>
    </location>
</feature>
<evidence type="ECO:0000313" key="19">
    <source>
        <dbReference type="EMBL" id="GAB0058310.1"/>
    </source>
</evidence>
<dbReference type="PIRSF" id="PIRSF000203">
    <property type="entry name" value="NADP_transhydrogenase_alpha"/>
    <property type="match status" value="1"/>
</dbReference>
<comment type="similarity">
    <text evidence="3 14">Belongs to the AlaDH/PNT family.</text>
</comment>
<comment type="catalytic activity">
    <reaction evidence="13 14">
        <text>NAD(+) + NADPH + H(+)(in) = NADH + NADP(+) + H(+)(out)</text>
        <dbReference type="Rhea" id="RHEA:47992"/>
        <dbReference type="ChEBI" id="CHEBI:15378"/>
        <dbReference type="ChEBI" id="CHEBI:57540"/>
        <dbReference type="ChEBI" id="CHEBI:57783"/>
        <dbReference type="ChEBI" id="CHEBI:57945"/>
        <dbReference type="ChEBI" id="CHEBI:58349"/>
        <dbReference type="EC" id="7.1.1.1"/>
    </reaction>
</comment>
<feature type="compositionally biased region" description="Low complexity" evidence="15">
    <location>
        <begin position="382"/>
        <end position="391"/>
    </location>
</feature>
<feature type="transmembrane region" description="Helical" evidence="16">
    <location>
        <begin position="489"/>
        <end position="511"/>
    </location>
</feature>
<reference evidence="19 20" key="2">
    <citation type="submission" date="2024-09" db="EMBL/GenBank/DDBJ databases">
        <title>Draft genome sequence of Candidatus Magnetaquicoccaceae bacterium FCR-1.</title>
        <authorList>
            <person name="Shimoshige H."/>
            <person name="Shimamura S."/>
            <person name="Taoka A."/>
            <person name="Kobayashi H."/>
            <person name="Maekawa T."/>
        </authorList>
    </citation>
    <scope>NUCLEOTIDE SEQUENCE [LARGE SCALE GENOMIC DNA]</scope>
    <source>
        <strain evidence="19 20">FCR-1</strain>
    </source>
</reference>
<dbReference type="CDD" id="cd05304">
    <property type="entry name" value="Rubrum_tdh"/>
    <property type="match status" value="1"/>
</dbReference>
<evidence type="ECO:0000256" key="9">
    <source>
        <dbReference type="ARBA" id="ARBA00022967"/>
    </source>
</evidence>
<evidence type="ECO:0000256" key="12">
    <source>
        <dbReference type="ARBA" id="ARBA00023136"/>
    </source>
</evidence>
<feature type="domain" description="Alanine dehydrogenase/pyridine nucleotide transhydrogenase NAD(H)-binding" evidence="17">
    <location>
        <begin position="154"/>
        <end position="318"/>
    </location>
</feature>
<dbReference type="EC" id="7.1.1.1" evidence="14"/>
<dbReference type="PANTHER" id="PTHR10160:SF19">
    <property type="entry name" value="PROTON-TRANSLOCATING NAD(P)(+) TRANSHYDROGENASE"/>
    <property type="match status" value="1"/>
</dbReference>
<dbReference type="SMART" id="SM01003">
    <property type="entry name" value="AlaDh_PNT_N"/>
    <property type="match status" value="1"/>
</dbReference>
<dbReference type="RefSeq" id="WP_420905988.1">
    <property type="nucleotide sequence ID" value="NZ_BAAFGK010000004.1"/>
</dbReference>
<evidence type="ECO:0000256" key="7">
    <source>
        <dbReference type="ARBA" id="ARBA00022741"/>
    </source>
</evidence>
<dbReference type="EMBL" id="BAAFGK010000004">
    <property type="protein sequence ID" value="GAB0058310.1"/>
    <property type="molecule type" value="Genomic_DNA"/>
</dbReference>
<evidence type="ECO:0000256" key="8">
    <source>
        <dbReference type="ARBA" id="ARBA00022857"/>
    </source>
</evidence>
<evidence type="ECO:0000256" key="13">
    <source>
        <dbReference type="ARBA" id="ARBA00048202"/>
    </source>
</evidence>
<evidence type="ECO:0000313" key="20">
    <source>
        <dbReference type="Proteomes" id="UP001628193"/>
    </source>
</evidence>
<dbReference type="Gene3D" id="3.40.50.720">
    <property type="entry name" value="NAD(P)-binding Rossmann-like Domain"/>
    <property type="match status" value="2"/>
</dbReference>
<evidence type="ECO:0000256" key="3">
    <source>
        <dbReference type="ARBA" id="ARBA00005689"/>
    </source>
</evidence>
<evidence type="ECO:0000256" key="1">
    <source>
        <dbReference type="ARBA" id="ARBA00003943"/>
    </source>
</evidence>
<keyword evidence="7 14" id="KW-0547">Nucleotide-binding</keyword>
<feature type="region of interest" description="Disordered" evidence="15">
    <location>
        <begin position="376"/>
        <end position="408"/>
    </location>
</feature>
<dbReference type="SUPFAM" id="SSF52283">
    <property type="entry name" value="Formate/glycerate dehydrogenase catalytic domain-like"/>
    <property type="match status" value="1"/>
</dbReference>
<evidence type="ECO:0000256" key="2">
    <source>
        <dbReference type="ARBA" id="ARBA00004429"/>
    </source>
</evidence>
<keyword evidence="11 14" id="KW-0520">NAD</keyword>
<keyword evidence="20" id="KW-1185">Reference proteome</keyword>
<dbReference type="Pfam" id="PF12769">
    <property type="entry name" value="PNTB_4TM"/>
    <property type="match status" value="1"/>
</dbReference>
<organism evidence="19 20">
    <name type="scientific">Candidatus Magnetaquiglobus chichijimensis</name>
    <dbReference type="NCBI Taxonomy" id="3141448"/>
    <lineage>
        <taxon>Bacteria</taxon>
        <taxon>Pseudomonadati</taxon>
        <taxon>Pseudomonadota</taxon>
        <taxon>Magnetococcia</taxon>
        <taxon>Magnetococcales</taxon>
        <taxon>Candidatus Magnetaquicoccaceae</taxon>
        <taxon>Candidatus Magnetaquiglobus</taxon>
    </lineage>
</organism>
<dbReference type="SMART" id="SM01002">
    <property type="entry name" value="AlaDh_PNT_C"/>
    <property type="match status" value="1"/>
</dbReference>
<evidence type="ECO:0000259" key="17">
    <source>
        <dbReference type="SMART" id="SM01002"/>
    </source>
</evidence>
<dbReference type="NCBIfam" id="TIGR00561">
    <property type="entry name" value="pntA"/>
    <property type="match status" value="1"/>
</dbReference>
<proteinExistence type="inferred from homology"/>
<evidence type="ECO:0000256" key="10">
    <source>
        <dbReference type="ARBA" id="ARBA00022989"/>
    </source>
</evidence>
<dbReference type="PANTHER" id="PTHR10160">
    <property type="entry name" value="NAD(P) TRANSHYDROGENASE"/>
    <property type="match status" value="1"/>
</dbReference>
<keyword evidence="5" id="KW-0997">Cell inner membrane</keyword>
<gene>
    <name evidence="19" type="primary">pntA</name>
    <name evidence="19" type="ORF">SIID45300_02657</name>
</gene>
<dbReference type="Pfam" id="PF01262">
    <property type="entry name" value="AlaDh_PNT_C"/>
    <property type="match status" value="1"/>
</dbReference>
<comment type="subcellular location">
    <subcellularLocation>
        <location evidence="2">Cell inner membrane</location>
        <topology evidence="2">Multi-pass membrane protein</topology>
    </subcellularLocation>
</comment>
<dbReference type="SUPFAM" id="SSF51735">
    <property type="entry name" value="NAD(P)-binding Rossmann-fold domains"/>
    <property type="match status" value="1"/>
</dbReference>
<feature type="domain" description="Alanine dehydrogenase/pyridine nucleotide transhydrogenase N-terminal" evidence="18">
    <location>
        <begin position="4"/>
        <end position="145"/>
    </location>
</feature>
<evidence type="ECO:0000256" key="15">
    <source>
        <dbReference type="SAM" id="MobiDB-lite"/>
    </source>
</evidence>